<feature type="transmembrane region" description="Helical" evidence="1">
    <location>
        <begin position="87"/>
        <end position="105"/>
    </location>
</feature>
<keyword evidence="4" id="KW-1185">Reference proteome</keyword>
<evidence type="ECO:0000259" key="2">
    <source>
        <dbReference type="PROSITE" id="PS50887"/>
    </source>
</evidence>
<dbReference type="PANTHER" id="PTHR45138">
    <property type="entry name" value="REGULATORY COMPONENTS OF SENSORY TRANSDUCTION SYSTEM"/>
    <property type="match status" value="1"/>
</dbReference>
<protein>
    <submittedName>
        <fullName evidence="3">Signal transduction diguanylate cyclase</fullName>
    </submittedName>
</protein>
<dbReference type="Gene3D" id="3.30.70.270">
    <property type="match status" value="1"/>
</dbReference>
<dbReference type="InterPro" id="IPR029787">
    <property type="entry name" value="Nucleotide_cyclase"/>
</dbReference>
<dbReference type="GO" id="GO:0052621">
    <property type="term" value="F:diguanylate cyclase activity"/>
    <property type="evidence" value="ECO:0007669"/>
    <property type="project" value="TreeGrafter"/>
</dbReference>
<keyword evidence="1" id="KW-1133">Transmembrane helix</keyword>
<feature type="transmembrane region" description="Helical" evidence="1">
    <location>
        <begin position="38"/>
        <end position="56"/>
    </location>
</feature>
<accession>Q04DU8</accession>
<evidence type="ECO:0000313" key="4">
    <source>
        <dbReference type="Proteomes" id="UP000000774"/>
    </source>
</evidence>
<dbReference type="PATRIC" id="fig|203123.7.peg.1539"/>
<dbReference type="InterPro" id="IPR050469">
    <property type="entry name" value="Diguanylate_Cyclase"/>
</dbReference>
<feature type="transmembrane region" description="Helical" evidence="1">
    <location>
        <begin position="140"/>
        <end position="159"/>
    </location>
</feature>
<keyword evidence="1" id="KW-0472">Membrane</keyword>
<dbReference type="AlphaFoldDB" id="Q04DU8"/>
<feature type="transmembrane region" description="Helical" evidence="1">
    <location>
        <begin position="165"/>
        <end position="186"/>
    </location>
</feature>
<sequence length="371" mass="43092">MTDLLVIPIVLPLLVTSLLFSKYAFYKSVSRHKRDKTDLTYFGFALLFITHEYFLLSLSMNLLGFISFEYVLGLTTFFWIEKRYGGMILSFTPIVLSCYLSLSLGKNLINIIPETILAVVVITLAALLNRENAKHLFIKFFILTTFVTIYSTMFTNYIYKFKVQTHLIFLYQIIGIVFICANLYLFNLQRYKEKTELVNLRKHESFDALTGLRNFFSFNKMITNEKNDPSRYWVFLMLDIDHFKSFNDSYGHLEGNRVLKYFSNKIKSYFDENISATYRIYRYGGEEFCIVIENFLIDESFLVINDFREELSKDDSVTEKGLAVPVSFSCGVASTQAHDGNIRKTISFADKALYEAKKDGRGENICPECKI</sequence>
<dbReference type="InterPro" id="IPR043128">
    <property type="entry name" value="Rev_trsase/Diguanyl_cyclase"/>
</dbReference>
<feature type="transmembrane region" description="Helical" evidence="1">
    <location>
        <begin position="111"/>
        <end position="128"/>
    </location>
</feature>
<dbReference type="EMBL" id="CP000411">
    <property type="protein sequence ID" value="ABJ57374.1"/>
    <property type="molecule type" value="Genomic_DNA"/>
</dbReference>
<evidence type="ECO:0000313" key="3">
    <source>
        <dbReference type="EMBL" id="ABJ57374.1"/>
    </source>
</evidence>
<keyword evidence="1" id="KW-0812">Transmembrane</keyword>
<feature type="transmembrane region" description="Helical" evidence="1">
    <location>
        <begin position="62"/>
        <end position="80"/>
    </location>
</feature>
<feature type="domain" description="GGDEF" evidence="2">
    <location>
        <begin position="231"/>
        <end position="369"/>
    </location>
</feature>
<dbReference type="SUPFAM" id="SSF55073">
    <property type="entry name" value="Nucleotide cyclase"/>
    <property type="match status" value="1"/>
</dbReference>
<dbReference type="HOGENOM" id="CLU_063442_0_0_9"/>
<reference evidence="3 4" key="1">
    <citation type="journal article" date="2006" name="Proc. Natl. Acad. Sci. U.S.A.">
        <title>Comparative genomics of the lactic acid bacteria.</title>
        <authorList>
            <person name="Makarova K."/>
            <person name="Slesarev A."/>
            <person name="Wolf Y."/>
            <person name="Sorokin A."/>
            <person name="Mirkin B."/>
            <person name="Koonin E."/>
            <person name="Pavlov A."/>
            <person name="Pavlova N."/>
            <person name="Karamychev V."/>
            <person name="Polouchine N."/>
            <person name="Shakhova V."/>
            <person name="Grigoriev I."/>
            <person name="Lou Y."/>
            <person name="Rohksar D."/>
            <person name="Lucas S."/>
            <person name="Huang K."/>
            <person name="Goodstein D.M."/>
            <person name="Hawkins T."/>
            <person name="Plengvidhya V."/>
            <person name="Welker D."/>
            <person name="Hughes J."/>
            <person name="Goh Y."/>
            <person name="Benson A."/>
            <person name="Baldwin K."/>
            <person name="Lee J.H."/>
            <person name="Diaz-Muniz I."/>
            <person name="Dosti B."/>
            <person name="Smeianov V."/>
            <person name="Wechter W."/>
            <person name="Barabote R."/>
            <person name="Lorca G."/>
            <person name="Altermann E."/>
            <person name="Barrangou R."/>
            <person name="Ganesan B."/>
            <person name="Xie Y."/>
            <person name="Rawsthorne H."/>
            <person name="Tamir D."/>
            <person name="Parker C."/>
            <person name="Breidt F."/>
            <person name="Broadbent J."/>
            <person name="Hutkins R."/>
            <person name="O'Sullivan D."/>
            <person name="Steele J."/>
            <person name="Unlu G."/>
            <person name="Saier M."/>
            <person name="Klaenhammer T."/>
            <person name="Richardson P."/>
            <person name="Kozyavkin S."/>
            <person name="Weimer B."/>
            <person name="Mills D."/>
        </authorList>
    </citation>
    <scope>NUCLEOTIDE SEQUENCE [LARGE SCALE GENOMIC DNA]</scope>
    <source>
        <strain evidence="4">ATCC BAA-331 / PSU-1</strain>
    </source>
</reference>
<dbReference type="eggNOG" id="COG3706">
    <property type="taxonomic scope" value="Bacteria"/>
</dbReference>
<dbReference type="STRING" id="203123.OEOE_1517"/>
<dbReference type="PROSITE" id="PS50887">
    <property type="entry name" value="GGDEF"/>
    <property type="match status" value="1"/>
</dbReference>
<dbReference type="CDD" id="cd01949">
    <property type="entry name" value="GGDEF"/>
    <property type="match status" value="1"/>
</dbReference>
<dbReference type="NCBIfam" id="TIGR00254">
    <property type="entry name" value="GGDEF"/>
    <property type="match status" value="1"/>
</dbReference>
<name>Q04DU8_OENOB</name>
<dbReference type="PANTHER" id="PTHR45138:SF9">
    <property type="entry name" value="DIGUANYLATE CYCLASE DGCM-RELATED"/>
    <property type="match status" value="1"/>
</dbReference>
<dbReference type="InterPro" id="IPR000160">
    <property type="entry name" value="GGDEF_dom"/>
</dbReference>
<dbReference type="RefSeq" id="WP_011677745.1">
    <property type="nucleotide sequence ID" value="NC_008528.1"/>
</dbReference>
<dbReference type="SMART" id="SM00267">
    <property type="entry name" value="GGDEF"/>
    <property type="match status" value="1"/>
</dbReference>
<organism evidence="3 4">
    <name type="scientific">Oenococcus oeni (strain ATCC BAA-331 / PSU-1)</name>
    <dbReference type="NCBI Taxonomy" id="203123"/>
    <lineage>
        <taxon>Bacteria</taxon>
        <taxon>Bacillati</taxon>
        <taxon>Bacillota</taxon>
        <taxon>Bacilli</taxon>
        <taxon>Lactobacillales</taxon>
        <taxon>Lactobacillaceae</taxon>
        <taxon>Oenococcus</taxon>
    </lineage>
</organism>
<dbReference type="Proteomes" id="UP000000774">
    <property type="component" value="Chromosome"/>
</dbReference>
<gene>
    <name evidence="3" type="ordered locus">OEOE_1517</name>
</gene>
<dbReference type="Pfam" id="PF00990">
    <property type="entry name" value="GGDEF"/>
    <property type="match status" value="1"/>
</dbReference>
<dbReference type="KEGG" id="ooe:OEOE_1517"/>
<evidence type="ECO:0000256" key="1">
    <source>
        <dbReference type="SAM" id="Phobius"/>
    </source>
</evidence>
<feature type="transmembrane region" description="Helical" evidence="1">
    <location>
        <begin position="6"/>
        <end position="26"/>
    </location>
</feature>
<proteinExistence type="predicted"/>